<feature type="signal peptide" evidence="2">
    <location>
        <begin position="1"/>
        <end position="18"/>
    </location>
</feature>
<proteinExistence type="inferred from homology"/>
<dbReference type="Pfam" id="PF07676">
    <property type="entry name" value="PD40"/>
    <property type="match status" value="4"/>
</dbReference>
<dbReference type="EMBL" id="RBIL01000001">
    <property type="protein sequence ID" value="RKQ90281.1"/>
    <property type="molecule type" value="Genomic_DNA"/>
</dbReference>
<evidence type="ECO:0000256" key="2">
    <source>
        <dbReference type="SAM" id="SignalP"/>
    </source>
</evidence>
<dbReference type="InterPro" id="IPR011042">
    <property type="entry name" value="6-blade_b-propeller_TolB-like"/>
</dbReference>
<comment type="caution">
    <text evidence="3">The sequence shown here is derived from an EMBL/GenBank/DDBJ whole genome shotgun (WGS) entry which is preliminary data.</text>
</comment>
<keyword evidence="2" id="KW-0732">Signal</keyword>
<reference evidence="3 4" key="1">
    <citation type="submission" date="2018-10" db="EMBL/GenBank/DDBJ databases">
        <title>Genomic Encyclopedia of Archaeal and Bacterial Type Strains, Phase II (KMG-II): from individual species to whole genera.</title>
        <authorList>
            <person name="Goeker M."/>
        </authorList>
    </citation>
    <scope>NUCLEOTIDE SEQUENCE [LARGE SCALE GENOMIC DNA]</scope>
    <source>
        <strain evidence="3 4">DSM 14954</strain>
    </source>
</reference>
<accession>A0A660LC65</accession>
<dbReference type="InterPro" id="IPR011659">
    <property type="entry name" value="WD40"/>
</dbReference>
<comment type="similarity">
    <text evidence="1">Belongs to the TolB family.</text>
</comment>
<dbReference type="Proteomes" id="UP000278962">
    <property type="component" value="Unassembled WGS sequence"/>
</dbReference>
<dbReference type="PANTHER" id="PTHR36842">
    <property type="entry name" value="PROTEIN TOLB HOMOLOG"/>
    <property type="match status" value="1"/>
</dbReference>
<keyword evidence="4" id="KW-1185">Reference proteome</keyword>
<organism evidence="3 4">
    <name type="scientific">Solirubrobacter pauli</name>
    <dbReference type="NCBI Taxonomy" id="166793"/>
    <lineage>
        <taxon>Bacteria</taxon>
        <taxon>Bacillati</taxon>
        <taxon>Actinomycetota</taxon>
        <taxon>Thermoleophilia</taxon>
        <taxon>Solirubrobacterales</taxon>
        <taxon>Solirubrobacteraceae</taxon>
        <taxon>Solirubrobacter</taxon>
    </lineage>
</organism>
<dbReference type="AlphaFoldDB" id="A0A660LC65"/>
<sequence length="455" mass="48965">MGISLPVLAASLSLAAPAELVFNADGGLYGLKADGSAKTLLVADPKGQTVGDAVWSPDGTRLVYSQGDEDTSRLMLKDATGTHAVTAPPGDTSDFAPAWSPDGTALAFTRFRITEESLTTQIVTHDLATGAERVLVTQDGRVLDSVSAPAYAPDGATIAYTFNRYDRNADSLPEIRTVPATGGPARTFIKRAQGLTYSPDGTRVAYASIADHNGKQCGSDQCAWSGELYVAAADGSQPRRLTKDEGDVSVPSWSPDGSRILFSSDRVLPDTDADELYSIAPDGSCLTWLTNGTPGSRNPAWRPGSGDAFTASCDPDTRPLSYTPPKTAKYRGNLWLGARHAGLLLTSATASFLSYRDCERFRGCARPVSLYSGDSCQRRWSRHYKLSVRRGWLVADYGLGEDDRVVFGGARETLAPKHVVDDLRVLRRQTPRIPRSFVGHLTTAQKAKLKPYRPC</sequence>
<evidence type="ECO:0000313" key="4">
    <source>
        <dbReference type="Proteomes" id="UP000278962"/>
    </source>
</evidence>
<dbReference type="RefSeq" id="WP_121246707.1">
    <property type="nucleotide sequence ID" value="NZ_RBIL01000001.1"/>
</dbReference>
<dbReference type="OrthoDB" id="9808778at2"/>
<dbReference type="SUPFAM" id="SSF82171">
    <property type="entry name" value="DPP6 N-terminal domain-like"/>
    <property type="match status" value="1"/>
</dbReference>
<gene>
    <name evidence="3" type="ORF">C8N24_0081</name>
</gene>
<dbReference type="Gene3D" id="2.120.10.30">
    <property type="entry name" value="TolB, C-terminal domain"/>
    <property type="match status" value="2"/>
</dbReference>
<name>A0A660LC65_9ACTN</name>
<protein>
    <submittedName>
        <fullName evidence="3">WD40 repeat protein</fullName>
    </submittedName>
</protein>
<feature type="chain" id="PRO_5039170884" evidence="2">
    <location>
        <begin position="19"/>
        <end position="455"/>
    </location>
</feature>
<dbReference type="PANTHER" id="PTHR36842:SF1">
    <property type="entry name" value="PROTEIN TOLB"/>
    <property type="match status" value="1"/>
</dbReference>
<evidence type="ECO:0000256" key="1">
    <source>
        <dbReference type="ARBA" id="ARBA00009820"/>
    </source>
</evidence>
<evidence type="ECO:0000313" key="3">
    <source>
        <dbReference type="EMBL" id="RKQ90281.1"/>
    </source>
</evidence>